<dbReference type="Proteomes" id="UP001595767">
    <property type="component" value="Unassembled WGS sequence"/>
</dbReference>
<evidence type="ECO:0000259" key="13">
    <source>
        <dbReference type="Pfam" id="PF06974"/>
    </source>
</evidence>
<evidence type="ECO:0000256" key="4">
    <source>
        <dbReference type="ARBA" id="ARBA00013244"/>
    </source>
</evidence>
<comment type="pathway">
    <text evidence="2">Lipid metabolism.</text>
</comment>
<evidence type="ECO:0000256" key="3">
    <source>
        <dbReference type="ARBA" id="ARBA00009587"/>
    </source>
</evidence>
<accession>A0ABV8L6M8</accession>
<evidence type="ECO:0000313" key="15">
    <source>
        <dbReference type="Proteomes" id="UP001595767"/>
    </source>
</evidence>
<dbReference type="Pfam" id="PF03007">
    <property type="entry name" value="WS_DGAT_cat"/>
    <property type="match status" value="1"/>
</dbReference>
<proteinExistence type="inferred from homology"/>
<dbReference type="EC" id="2.3.1.20" evidence="4"/>
<comment type="caution">
    <text evidence="14">The sequence shown here is derived from an EMBL/GenBank/DDBJ whole genome shotgun (WGS) entry which is preliminary data.</text>
</comment>
<dbReference type="EMBL" id="JBHSBA010000007">
    <property type="protein sequence ID" value="MFC4126391.1"/>
    <property type="molecule type" value="Genomic_DNA"/>
</dbReference>
<keyword evidence="15" id="KW-1185">Reference proteome</keyword>
<dbReference type="RefSeq" id="WP_378551369.1">
    <property type="nucleotide sequence ID" value="NZ_JBHSBA010000007.1"/>
</dbReference>
<comment type="catalytic activity">
    <reaction evidence="10">
        <text>an acyl-CoA + a 1,2-diacyl-sn-glycerol = a triacyl-sn-glycerol + CoA</text>
        <dbReference type="Rhea" id="RHEA:10868"/>
        <dbReference type="ChEBI" id="CHEBI:17815"/>
        <dbReference type="ChEBI" id="CHEBI:57287"/>
        <dbReference type="ChEBI" id="CHEBI:58342"/>
        <dbReference type="ChEBI" id="CHEBI:64615"/>
        <dbReference type="EC" id="2.3.1.20"/>
    </reaction>
</comment>
<keyword evidence="6" id="KW-0808">Transferase</keyword>
<dbReference type="InterPro" id="IPR009721">
    <property type="entry name" value="O-acyltransferase_WSD1_C"/>
</dbReference>
<feature type="domain" description="O-acyltransferase WSD1 C-terminal" evidence="13">
    <location>
        <begin position="284"/>
        <end position="418"/>
    </location>
</feature>
<dbReference type="Gene3D" id="3.30.559.10">
    <property type="entry name" value="Chloramphenicol acetyltransferase-like domain"/>
    <property type="match status" value="1"/>
</dbReference>
<evidence type="ECO:0000256" key="9">
    <source>
        <dbReference type="ARBA" id="ARBA00023315"/>
    </source>
</evidence>
<keyword evidence="5" id="KW-0444">Lipid biosynthesis</keyword>
<dbReference type="InterPro" id="IPR004255">
    <property type="entry name" value="O-acyltransferase_WSD1_N"/>
</dbReference>
<feature type="region of interest" description="Disordered" evidence="11">
    <location>
        <begin position="157"/>
        <end position="183"/>
    </location>
</feature>
<reference evidence="15" key="1">
    <citation type="journal article" date="2019" name="Int. J. Syst. Evol. Microbiol.">
        <title>The Global Catalogue of Microorganisms (GCM) 10K type strain sequencing project: providing services to taxonomists for standard genome sequencing and annotation.</title>
        <authorList>
            <consortium name="The Broad Institute Genomics Platform"/>
            <consortium name="The Broad Institute Genome Sequencing Center for Infectious Disease"/>
            <person name="Wu L."/>
            <person name="Ma J."/>
        </authorList>
    </citation>
    <scope>NUCLEOTIDE SEQUENCE [LARGE SCALE GENOMIC DNA]</scope>
    <source>
        <strain evidence="15">CGMCC 4.7204</strain>
    </source>
</reference>
<dbReference type="PANTHER" id="PTHR31650">
    <property type="entry name" value="O-ACYLTRANSFERASE (WSD1-LIKE) FAMILY PROTEIN"/>
    <property type="match status" value="1"/>
</dbReference>
<dbReference type="InterPro" id="IPR023213">
    <property type="entry name" value="CAT-like_dom_sf"/>
</dbReference>
<feature type="domain" description="O-acyltransferase WSD1-like N-terminal" evidence="12">
    <location>
        <begin position="37"/>
        <end position="244"/>
    </location>
</feature>
<evidence type="ECO:0000256" key="1">
    <source>
        <dbReference type="ARBA" id="ARBA00004771"/>
    </source>
</evidence>
<evidence type="ECO:0000256" key="8">
    <source>
        <dbReference type="ARBA" id="ARBA00023098"/>
    </source>
</evidence>
<name>A0ABV8L6M8_9NOCA</name>
<evidence type="ECO:0000256" key="2">
    <source>
        <dbReference type="ARBA" id="ARBA00005189"/>
    </source>
</evidence>
<keyword evidence="7" id="KW-0319">Glycerol metabolism</keyword>
<protein>
    <recommendedName>
        <fullName evidence="4">diacylglycerol O-acyltransferase</fullName>
        <ecNumber evidence="4">2.3.1.20</ecNumber>
    </recommendedName>
</protein>
<gene>
    <name evidence="14" type="ORF">ACFOW8_15750</name>
</gene>
<organism evidence="14 15">
    <name type="scientific">Nocardia rhizosphaerae</name>
    <dbReference type="NCBI Taxonomy" id="1691571"/>
    <lineage>
        <taxon>Bacteria</taxon>
        <taxon>Bacillati</taxon>
        <taxon>Actinomycetota</taxon>
        <taxon>Actinomycetes</taxon>
        <taxon>Mycobacteriales</taxon>
        <taxon>Nocardiaceae</taxon>
        <taxon>Nocardia</taxon>
    </lineage>
</organism>
<dbReference type="InterPro" id="IPR045034">
    <property type="entry name" value="O-acyltransferase_WSD1-like"/>
</dbReference>
<evidence type="ECO:0000256" key="6">
    <source>
        <dbReference type="ARBA" id="ARBA00022679"/>
    </source>
</evidence>
<keyword evidence="8" id="KW-0443">Lipid metabolism</keyword>
<evidence type="ECO:0000256" key="10">
    <source>
        <dbReference type="ARBA" id="ARBA00048109"/>
    </source>
</evidence>
<evidence type="ECO:0000256" key="5">
    <source>
        <dbReference type="ARBA" id="ARBA00022516"/>
    </source>
</evidence>
<comment type="pathway">
    <text evidence="1">Glycerolipid metabolism; triacylglycerol biosynthesis.</text>
</comment>
<feature type="compositionally biased region" description="Low complexity" evidence="11">
    <location>
        <begin position="172"/>
        <end position="183"/>
    </location>
</feature>
<comment type="similarity">
    <text evidence="3">Belongs to the long-chain O-acyltransferase family.</text>
</comment>
<keyword evidence="9" id="KW-0012">Acyltransferase</keyword>
<evidence type="ECO:0000256" key="7">
    <source>
        <dbReference type="ARBA" id="ARBA00022798"/>
    </source>
</evidence>
<evidence type="ECO:0000259" key="12">
    <source>
        <dbReference type="Pfam" id="PF03007"/>
    </source>
</evidence>
<dbReference type="PANTHER" id="PTHR31650:SF1">
    <property type="entry name" value="WAX ESTER SYNTHASE_DIACYLGLYCEROL ACYLTRANSFERASE 4-RELATED"/>
    <property type="match status" value="1"/>
</dbReference>
<sequence length="434" mass="45482">MRGSRLSQTDFLTWRLQRNPILRPTIVAVLLLDAAPDRDRLAAAIERGTRAVPEFRGLLVGGRAGLRPPRWVPDRAFDLAWHVRCDEQARPVELTSVLEFAGVEAMTAFDPGRPLWRARLLASRGGGRAALVLTVHHCLTDGVGGIRMLATMCAEGRAGTAPAPPGERRHNPAPSSAAPARPLRSVRGGAATVGSLARLVRPAVTTLSPVMTERGVGRALAVLDIPADRLRHSAHAAGCTMNDAFLTAVLLGLGRYHLGHGASVDRLRVTMPISLRGADDPLGGNRISLARFVVPLNIADPTALMRAVDTVVGAQRNEPAIPFSGAVAAVLSRVPVPLISGMLEHIDFVASDVPGSPLPQYLAGARIERLYAFSPTLGASFNVTLTTHAGTCCIGLNADTAAVPDVRTLSDCVAGGFDAVLSGAVPAPGTEGPG</sequence>
<evidence type="ECO:0000313" key="14">
    <source>
        <dbReference type="EMBL" id="MFC4126391.1"/>
    </source>
</evidence>
<dbReference type="Pfam" id="PF06974">
    <property type="entry name" value="WS_DGAT_C"/>
    <property type="match status" value="1"/>
</dbReference>
<dbReference type="SUPFAM" id="SSF52777">
    <property type="entry name" value="CoA-dependent acyltransferases"/>
    <property type="match status" value="2"/>
</dbReference>
<evidence type="ECO:0000256" key="11">
    <source>
        <dbReference type="SAM" id="MobiDB-lite"/>
    </source>
</evidence>